<accession>A0A0E9T510</accession>
<sequence>MAKLKCYFVNYPFNSLPTSLASKLMAPAHLCPSC</sequence>
<protein>
    <submittedName>
        <fullName evidence="1">Uncharacterized protein</fullName>
    </submittedName>
</protein>
<reference evidence="1" key="2">
    <citation type="journal article" date="2015" name="Fish Shellfish Immunol.">
        <title>Early steps in the European eel (Anguilla anguilla)-Vibrio vulnificus interaction in the gills: Role of the RtxA13 toxin.</title>
        <authorList>
            <person name="Callol A."/>
            <person name="Pajuelo D."/>
            <person name="Ebbesson L."/>
            <person name="Teles M."/>
            <person name="MacKenzie S."/>
            <person name="Amaro C."/>
        </authorList>
    </citation>
    <scope>NUCLEOTIDE SEQUENCE</scope>
</reference>
<reference evidence="1" key="1">
    <citation type="submission" date="2014-11" db="EMBL/GenBank/DDBJ databases">
        <authorList>
            <person name="Amaro Gonzalez C."/>
        </authorList>
    </citation>
    <scope>NUCLEOTIDE SEQUENCE</scope>
</reference>
<organism evidence="1">
    <name type="scientific">Anguilla anguilla</name>
    <name type="common">European freshwater eel</name>
    <name type="synonym">Muraena anguilla</name>
    <dbReference type="NCBI Taxonomy" id="7936"/>
    <lineage>
        <taxon>Eukaryota</taxon>
        <taxon>Metazoa</taxon>
        <taxon>Chordata</taxon>
        <taxon>Craniata</taxon>
        <taxon>Vertebrata</taxon>
        <taxon>Euteleostomi</taxon>
        <taxon>Actinopterygii</taxon>
        <taxon>Neopterygii</taxon>
        <taxon>Teleostei</taxon>
        <taxon>Anguilliformes</taxon>
        <taxon>Anguillidae</taxon>
        <taxon>Anguilla</taxon>
    </lineage>
</organism>
<name>A0A0E9T510_ANGAN</name>
<dbReference type="AlphaFoldDB" id="A0A0E9T510"/>
<proteinExistence type="predicted"/>
<evidence type="ECO:0000313" key="1">
    <source>
        <dbReference type="EMBL" id="JAH48075.1"/>
    </source>
</evidence>
<dbReference type="EMBL" id="GBXM01060502">
    <property type="protein sequence ID" value="JAH48075.1"/>
    <property type="molecule type" value="Transcribed_RNA"/>
</dbReference>